<dbReference type="OMA" id="IWNETES"/>
<dbReference type="RefSeq" id="XP_018390836.1">
    <property type="nucleotide sequence ID" value="XM_018524205.1"/>
</dbReference>
<evidence type="ECO:0000256" key="2">
    <source>
        <dbReference type="ARBA" id="ARBA00011010"/>
    </source>
</evidence>
<dbReference type="STRING" id="5599.A0A177E0A7"/>
<evidence type="ECO:0000256" key="6">
    <source>
        <dbReference type="ARBA" id="ARBA00023054"/>
    </source>
</evidence>
<feature type="coiled-coil region" evidence="8">
    <location>
        <begin position="917"/>
        <end position="996"/>
    </location>
</feature>
<dbReference type="Pfam" id="PF12455">
    <property type="entry name" value="Dynactin"/>
    <property type="match status" value="1"/>
</dbReference>
<evidence type="ECO:0000313" key="11">
    <source>
        <dbReference type="EMBL" id="OAG25415.1"/>
    </source>
</evidence>
<dbReference type="AlphaFoldDB" id="A0A177E0A7"/>
<dbReference type="GeneID" id="29109799"/>
<dbReference type="Gene3D" id="2.30.30.190">
    <property type="entry name" value="CAP Gly-rich-like domain"/>
    <property type="match status" value="1"/>
</dbReference>
<dbReference type="Proteomes" id="UP000077248">
    <property type="component" value="Unassembled WGS sequence"/>
</dbReference>
<dbReference type="SMART" id="SM01052">
    <property type="entry name" value="CAP_GLY"/>
    <property type="match status" value="1"/>
</dbReference>
<gene>
    <name evidence="11" type="ORF">CC77DRAFT_1016385</name>
</gene>
<evidence type="ECO:0000256" key="8">
    <source>
        <dbReference type="SAM" id="Coils"/>
    </source>
</evidence>
<keyword evidence="4" id="KW-0493">Microtubule</keyword>
<feature type="compositionally biased region" description="Basic and acidic residues" evidence="9">
    <location>
        <begin position="166"/>
        <end position="182"/>
    </location>
</feature>
<dbReference type="SUPFAM" id="SSF74924">
    <property type="entry name" value="Cap-Gly domain"/>
    <property type="match status" value="1"/>
</dbReference>
<feature type="region of interest" description="Disordered" evidence="9">
    <location>
        <begin position="78"/>
        <end position="208"/>
    </location>
</feature>
<evidence type="ECO:0000313" key="12">
    <source>
        <dbReference type="Proteomes" id="UP000077248"/>
    </source>
</evidence>
<evidence type="ECO:0000256" key="3">
    <source>
        <dbReference type="ARBA" id="ARBA00022490"/>
    </source>
</evidence>
<dbReference type="PROSITE" id="PS50245">
    <property type="entry name" value="CAP_GLY_2"/>
    <property type="match status" value="1"/>
</dbReference>
<feature type="compositionally biased region" description="Low complexity" evidence="9">
    <location>
        <begin position="183"/>
        <end position="193"/>
    </location>
</feature>
<dbReference type="PROSITE" id="PS00845">
    <property type="entry name" value="CAP_GLY_1"/>
    <property type="match status" value="1"/>
</dbReference>
<feature type="coiled-coil region" evidence="8">
    <location>
        <begin position="211"/>
        <end position="534"/>
    </location>
</feature>
<dbReference type="VEuPathDB" id="FungiDB:CC77DRAFT_1016385"/>
<keyword evidence="3" id="KW-0963">Cytoplasm</keyword>
<feature type="compositionally biased region" description="Low complexity" evidence="9">
    <location>
        <begin position="88"/>
        <end position="107"/>
    </location>
</feature>
<keyword evidence="5" id="KW-0243">Dynein</keyword>
<dbReference type="GO" id="GO:0030286">
    <property type="term" value="C:dynein complex"/>
    <property type="evidence" value="ECO:0007669"/>
    <property type="project" value="UniProtKB-KW"/>
</dbReference>
<dbReference type="PANTHER" id="PTHR18916">
    <property type="entry name" value="DYNACTIN 1-RELATED MICROTUBULE-BINDING"/>
    <property type="match status" value="1"/>
</dbReference>
<organism evidence="11 12">
    <name type="scientific">Alternaria alternata</name>
    <name type="common">Alternaria rot fungus</name>
    <name type="synonym">Torula alternata</name>
    <dbReference type="NCBI Taxonomy" id="5599"/>
    <lineage>
        <taxon>Eukaryota</taxon>
        <taxon>Fungi</taxon>
        <taxon>Dikarya</taxon>
        <taxon>Ascomycota</taxon>
        <taxon>Pezizomycotina</taxon>
        <taxon>Dothideomycetes</taxon>
        <taxon>Pleosporomycetidae</taxon>
        <taxon>Pleosporales</taxon>
        <taxon>Pleosporineae</taxon>
        <taxon>Pleosporaceae</taxon>
        <taxon>Alternaria</taxon>
        <taxon>Alternaria sect. Alternaria</taxon>
        <taxon>Alternaria alternata complex</taxon>
    </lineage>
</organism>
<dbReference type="EMBL" id="KV441470">
    <property type="protein sequence ID" value="OAG25415.1"/>
    <property type="molecule type" value="Genomic_DNA"/>
</dbReference>
<proteinExistence type="inferred from homology"/>
<feature type="compositionally biased region" description="Polar residues" evidence="9">
    <location>
        <begin position="115"/>
        <end position="125"/>
    </location>
</feature>
<protein>
    <recommendedName>
        <fullName evidence="10">CAP-Gly domain-containing protein</fullName>
    </recommendedName>
</protein>
<comment type="similarity">
    <text evidence="2">Belongs to the dynactin 150 kDa subunit family.</text>
</comment>
<dbReference type="InterPro" id="IPR000938">
    <property type="entry name" value="CAP-Gly_domain"/>
</dbReference>
<keyword evidence="7" id="KW-0206">Cytoskeleton</keyword>
<feature type="compositionally biased region" description="Low complexity" evidence="9">
    <location>
        <begin position="144"/>
        <end position="165"/>
    </location>
</feature>
<evidence type="ECO:0000256" key="9">
    <source>
        <dbReference type="SAM" id="MobiDB-lite"/>
    </source>
</evidence>
<evidence type="ECO:0000256" key="5">
    <source>
        <dbReference type="ARBA" id="ARBA00023017"/>
    </source>
</evidence>
<accession>A0A177E0A7</accession>
<sequence>MSALNIKVGQTVKTTGHQEGVVRYVGAIHVSEGTFIGIELPTPDGKNDGSVRGERYFTCAPGHGLFIRDTSIATIISEATPTPPTPTPRAVSRARAPTTTPRARPSSVVAPKPTTARTTTLSKRQSVAAPSASQPPSRGPVRKASVASTSSNSAAESSRAQFSRPESSRAEPTRPESSRPESSRPAPSTSRPSLGSSVTSNAGKAPRDGHVESLQTTIRHMEKQHAEDQERLREFAQVRDEKDRFSGLIQRLQTKCQSQYTEIQEHKEKLKTLQSELEALNKSLQDHEVDLEDALVDKEMAEERADQAEAEIESLRKRLEEQTLELDILRDEAELFTTEMSEEQKQEAGYYRLQHENDRLREALITLKEMTEEREQDFKARILGLEGDISQLEFYERENGTLHERLNASENLVDHLKQQLDAANEWEDMVEELTQQNQNLQDRIAEQDMVVQDLENLRELNDELEAQHLEQEEDMLAELEAKNNELAEQARQIAEQTAIITDHESLISKFRDLVMDLQARMADAESSKSMTEAQVKDTTGRFNEVMDLNRQLRAATVLSTTREIEASLISLKADQLAERLEIWNETESKEFTRSESLQAYLTTERIAGKSDLLISVLRSTNRHMSNGGRLDDAVSRLVCVQSIVYLEVLKDGSNRLWSAVRGLSLSDFANIGPTYQELITVEQVLDQGLNALKADTINFEEFTGSLERSTKTLEAILSSHQDVLAGRPEGEMLSLFVSIHARLEHIAYMYDLATFVLQKVPDTILHECEYTLEHFNTPLDNTQAALTAAAKLLRTVQALAQDHMYPQFPYGLDDAVKYDEALASAAGGIARFVRGLIEEVAKCTSLSDNDSASAREIAEIKYKIDDLDNDQCIAFYTAGLNGLTAHLHDWSDRAGLLANTKEIEHGPTPWAQKAKEVEASRKKDDEAIRQLQSLTAEHRATVLKIHEREQVIATKELEIEHLLAKIKDATSKTEGLEALQEELERRHDKIMELQALDRTQMLEIESLRERLANADEPSRHDVELTMENTTAPVEQPREEEDPLNVPGRTKTMFDALVNENHWLRKRENSVAFGCNLMELFAKMEMDRSSAMRKESTAKTNAIFEQAFYERACLTDDDSESVESSSETSSRVLEQEDLTYHIQNTQGSGRPKMSAVELTGISLGWEQLAHSHKVALEQAEEDFMHMSTLDLDDEDYEDLSFVAAHI</sequence>
<evidence type="ECO:0000256" key="4">
    <source>
        <dbReference type="ARBA" id="ARBA00022701"/>
    </source>
</evidence>
<dbReference type="GO" id="GO:0005874">
    <property type="term" value="C:microtubule"/>
    <property type="evidence" value="ECO:0007669"/>
    <property type="project" value="UniProtKB-KW"/>
</dbReference>
<comment type="subcellular location">
    <subcellularLocation>
        <location evidence="1">Cytoplasm</location>
        <location evidence="1">Cytoskeleton</location>
    </subcellularLocation>
</comment>
<evidence type="ECO:0000256" key="1">
    <source>
        <dbReference type="ARBA" id="ARBA00004245"/>
    </source>
</evidence>
<dbReference type="InterPro" id="IPR022157">
    <property type="entry name" value="Dynactin"/>
</dbReference>
<evidence type="ECO:0000256" key="7">
    <source>
        <dbReference type="ARBA" id="ARBA00023212"/>
    </source>
</evidence>
<name>A0A177E0A7_ALTAL</name>
<feature type="domain" description="CAP-Gly" evidence="10">
    <location>
        <begin position="26"/>
        <end position="68"/>
    </location>
</feature>
<feature type="region of interest" description="Disordered" evidence="9">
    <location>
        <begin position="1028"/>
        <end position="1047"/>
    </location>
</feature>
<dbReference type="Pfam" id="PF01302">
    <property type="entry name" value="CAP_GLY"/>
    <property type="match status" value="1"/>
</dbReference>
<dbReference type="InterPro" id="IPR036859">
    <property type="entry name" value="CAP-Gly_dom_sf"/>
</dbReference>
<keyword evidence="12" id="KW-1185">Reference proteome</keyword>
<evidence type="ECO:0000259" key="10">
    <source>
        <dbReference type="PROSITE" id="PS50245"/>
    </source>
</evidence>
<keyword evidence="6 8" id="KW-0175">Coiled coil</keyword>
<reference evidence="11 12" key="1">
    <citation type="submission" date="2016-05" db="EMBL/GenBank/DDBJ databases">
        <title>Comparative analysis of secretome profiles of manganese(II)-oxidizing ascomycete fungi.</title>
        <authorList>
            <consortium name="DOE Joint Genome Institute"/>
            <person name="Zeiner C.A."/>
            <person name="Purvine S.O."/>
            <person name="Zink E.M."/>
            <person name="Wu S."/>
            <person name="Pasa-Tolic L."/>
            <person name="Chaput D.L."/>
            <person name="Haridas S."/>
            <person name="Grigoriev I.V."/>
            <person name="Santelli C.M."/>
            <person name="Hansel C.M."/>
        </authorList>
    </citation>
    <scope>NUCLEOTIDE SEQUENCE [LARGE SCALE GENOMIC DNA]</scope>
    <source>
        <strain evidence="11 12">SRC1lrK2f</strain>
    </source>
</reference>
<dbReference type="KEGG" id="aalt:CC77DRAFT_1016385"/>